<dbReference type="PRINTS" id="PR00081">
    <property type="entry name" value="GDHRDH"/>
</dbReference>
<dbReference type="CDD" id="cd05374">
    <property type="entry name" value="17beta-HSD-like_SDR_c"/>
    <property type="match status" value="1"/>
</dbReference>
<dbReference type="InterPro" id="IPR002347">
    <property type="entry name" value="SDR_fam"/>
</dbReference>
<dbReference type="AlphaFoldDB" id="A0A244CML7"/>
<dbReference type="NCBIfam" id="NF004649">
    <property type="entry name" value="PRK05993.1"/>
    <property type="match status" value="1"/>
</dbReference>
<evidence type="ECO:0000313" key="4">
    <source>
        <dbReference type="EMBL" id="OUL56842.1"/>
    </source>
</evidence>
<proteinExistence type="inferred from homology"/>
<dbReference type="PANTHER" id="PTHR44169:SF6">
    <property type="entry name" value="NADPH-DEPENDENT 1-ACYLDIHYDROXYACETONE PHOSPHATE REDUCTASE"/>
    <property type="match status" value="1"/>
</dbReference>
<accession>A0A244CML7</accession>
<reference evidence="4 5" key="1">
    <citation type="submission" date="2017-02" db="EMBL/GenBank/DDBJ databases">
        <title>Pseudoalteromonas ulvae TC14 Genome.</title>
        <authorList>
            <person name="Molmeret M."/>
        </authorList>
    </citation>
    <scope>NUCLEOTIDE SEQUENCE [LARGE SCALE GENOMIC DNA]</scope>
    <source>
        <strain evidence="4">TC14</strain>
    </source>
</reference>
<keyword evidence="2" id="KW-0560">Oxidoreductase</keyword>
<dbReference type="Pfam" id="PF00106">
    <property type="entry name" value="adh_short"/>
    <property type="match status" value="1"/>
</dbReference>
<sequence length="275" mass="30641">MSKSILITGCSSGIGLYCAQELHARGYLVVASCRQLDDVARLKSLGLHCVQLDLACTQSIHKGLKEALSITNGQLDALFNNGAYGQPGAVEDLPTDALRQQFEVNLFGWHELTCQVIKVMRKQPSGRIIQNSSVLGLVCLPYRGAYNASKFALEGLTDTLRLELKNTEIQISLIEPGPIESKFRANALIAFTKNIDIESSSHKQNYLAQQQRLESQTKPQPFTLGPEAVLKSLIHALESKRAKPRYYVTFPTYLFGYLKRILSTRMLDRLLNKSK</sequence>
<dbReference type="SUPFAM" id="SSF51735">
    <property type="entry name" value="NAD(P)-binding Rossmann-fold domains"/>
    <property type="match status" value="1"/>
</dbReference>
<keyword evidence="5" id="KW-1185">Reference proteome</keyword>
<dbReference type="EMBL" id="MWPV01000005">
    <property type="protein sequence ID" value="OUL56842.1"/>
    <property type="molecule type" value="Genomic_DNA"/>
</dbReference>
<evidence type="ECO:0000256" key="3">
    <source>
        <dbReference type="RuleBase" id="RU000363"/>
    </source>
</evidence>
<dbReference type="InterPro" id="IPR036291">
    <property type="entry name" value="NAD(P)-bd_dom_sf"/>
</dbReference>
<dbReference type="Proteomes" id="UP000194841">
    <property type="component" value="Unassembled WGS sequence"/>
</dbReference>
<evidence type="ECO:0000256" key="2">
    <source>
        <dbReference type="ARBA" id="ARBA00023002"/>
    </source>
</evidence>
<dbReference type="InterPro" id="IPR020904">
    <property type="entry name" value="Sc_DH/Rdtase_CS"/>
</dbReference>
<name>A0A244CML7_PSEDV</name>
<dbReference type="Gene3D" id="3.40.50.720">
    <property type="entry name" value="NAD(P)-binding Rossmann-like Domain"/>
    <property type="match status" value="1"/>
</dbReference>
<dbReference type="PROSITE" id="PS00061">
    <property type="entry name" value="ADH_SHORT"/>
    <property type="match status" value="1"/>
</dbReference>
<gene>
    <name evidence="4" type="ORF">B1199_15850</name>
</gene>
<protein>
    <submittedName>
        <fullName evidence="4">Short-chain dehydrogenase</fullName>
    </submittedName>
</protein>
<dbReference type="OrthoDB" id="9775296at2"/>
<dbReference type="RefSeq" id="WP_086745097.1">
    <property type="nucleotide sequence ID" value="NZ_MWPV01000005.1"/>
</dbReference>
<comment type="similarity">
    <text evidence="1 3">Belongs to the short-chain dehydrogenases/reductases (SDR) family.</text>
</comment>
<organism evidence="4 5">
    <name type="scientific">Pseudoalteromonas ulvae</name>
    <dbReference type="NCBI Taxonomy" id="107327"/>
    <lineage>
        <taxon>Bacteria</taxon>
        <taxon>Pseudomonadati</taxon>
        <taxon>Pseudomonadota</taxon>
        <taxon>Gammaproteobacteria</taxon>
        <taxon>Alteromonadales</taxon>
        <taxon>Pseudoalteromonadaceae</taxon>
        <taxon>Pseudoalteromonas</taxon>
    </lineage>
</organism>
<evidence type="ECO:0000313" key="5">
    <source>
        <dbReference type="Proteomes" id="UP000194841"/>
    </source>
</evidence>
<evidence type="ECO:0000256" key="1">
    <source>
        <dbReference type="ARBA" id="ARBA00006484"/>
    </source>
</evidence>
<dbReference type="GO" id="GO:0016491">
    <property type="term" value="F:oxidoreductase activity"/>
    <property type="evidence" value="ECO:0007669"/>
    <property type="project" value="UniProtKB-KW"/>
</dbReference>
<comment type="caution">
    <text evidence="4">The sequence shown here is derived from an EMBL/GenBank/DDBJ whole genome shotgun (WGS) entry which is preliminary data.</text>
</comment>
<dbReference type="PANTHER" id="PTHR44169">
    <property type="entry name" value="NADPH-DEPENDENT 1-ACYLDIHYDROXYACETONE PHOSPHATE REDUCTASE"/>
    <property type="match status" value="1"/>
</dbReference>
<dbReference type="PRINTS" id="PR00080">
    <property type="entry name" value="SDRFAMILY"/>
</dbReference>